<reference evidence="2" key="1">
    <citation type="submission" date="2006-10" db="EMBL/GenBank/DDBJ databases">
        <title>Complete sequence of Solibacter usitatus Ellin6076.</title>
        <authorList>
            <consortium name="US DOE Joint Genome Institute"/>
            <person name="Copeland A."/>
            <person name="Lucas S."/>
            <person name="Lapidus A."/>
            <person name="Barry K."/>
            <person name="Detter J.C."/>
            <person name="Glavina del Rio T."/>
            <person name="Hammon N."/>
            <person name="Israni S."/>
            <person name="Dalin E."/>
            <person name="Tice H."/>
            <person name="Pitluck S."/>
            <person name="Thompson L.S."/>
            <person name="Brettin T."/>
            <person name="Bruce D."/>
            <person name="Han C."/>
            <person name="Tapia R."/>
            <person name="Gilna P."/>
            <person name="Schmutz J."/>
            <person name="Larimer F."/>
            <person name="Land M."/>
            <person name="Hauser L."/>
            <person name="Kyrpides N."/>
            <person name="Mikhailova N."/>
            <person name="Janssen P.H."/>
            <person name="Kuske C.R."/>
            <person name="Richardson P."/>
        </authorList>
    </citation>
    <scope>NUCLEOTIDE SEQUENCE</scope>
    <source>
        <strain evidence="2">Ellin6076</strain>
    </source>
</reference>
<evidence type="ECO:0000259" key="1">
    <source>
        <dbReference type="Pfam" id="PF10091"/>
    </source>
</evidence>
<dbReference type="AlphaFoldDB" id="Q01R69"/>
<dbReference type="InterPro" id="IPR019282">
    <property type="entry name" value="Glycoamylase-like_cons_dom"/>
</dbReference>
<sequence precursor="true">MLRRTLLQAILGIGAAAPPGSAGVSPEDGRFLDDLENASCLFFWEQANPETGLVKDRCNVRTPDHGIVASIAATGFGLTALCIGQQRGWIPLRDARERAITALRFLARKMPTHRGFFYHWANLNTGERIWDSEVSSVDTAILLCGVLTCREHFQFAEITRLAYEIYNRVDWTWLSEDTALLPHGWLPEGGFLPYRWDYYSEHMMMYLLGLGSASHPLPVETWNAWKRTTFEYDGLRYIGSYAPLFIHQYSQAWFDFRGKRDRYADYFANSVTATEVHRRFCLELASQFPDYSDELWGITASDSEHGYVVWGGPPEVGPIDGTVVPSATGGSLPFLPQPALRVLKNIRNRYGPQAWSRYGPVNAFNPLKKWYDTDVIGLDTGITLLMAENLRTGFVWNTFMKNPEAQRGFQRAGFTTLRSSLGPGIPPLCPRDQVG</sequence>
<dbReference type="EMBL" id="CP000473">
    <property type="protein sequence ID" value="ABJ87851.1"/>
    <property type="molecule type" value="Genomic_DNA"/>
</dbReference>
<dbReference type="STRING" id="234267.Acid_6938"/>
<name>Q01R69_SOLUE</name>
<feature type="domain" description="Glycoamylase-like" evidence="1">
    <location>
        <begin position="193"/>
        <end position="403"/>
    </location>
</feature>
<dbReference type="PIRSF" id="PIRSF028431">
    <property type="entry name" value="UCP028431"/>
    <property type="match status" value="1"/>
</dbReference>
<evidence type="ECO:0000313" key="2">
    <source>
        <dbReference type="EMBL" id="ABJ87851.1"/>
    </source>
</evidence>
<dbReference type="eggNOG" id="COG5368">
    <property type="taxonomic scope" value="Bacteria"/>
</dbReference>
<dbReference type="KEGG" id="sus:Acid_6938"/>
<dbReference type="Pfam" id="PF10091">
    <property type="entry name" value="Glycoamylase"/>
    <property type="match status" value="1"/>
</dbReference>
<dbReference type="InterPro" id="IPR016883">
    <property type="entry name" value="UCP028431"/>
</dbReference>
<dbReference type="HOGENOM" id="CLU_023287_0_1_0"/>
<dbReference type="OrthoDB" id="5937621at2"/>
<proteinExistence type="predicted"/>
<dbReference type="InParanoid" id="Q01R69"/>
<gene>
    <name evidence="2" type="ordered locus">Acid_6938</name>
</gene>
<protein>
    <recommendedName>
        <fullName evidence="1">Glycoamylase-like domain-containing protein</fullName>
    </recommendedName>
</protein>
<organism evidence="2">
    <name type="scientific">Solibacter usitatus (strain Ellin6076)</name>
    <dbReference type="NCBI Taxonomy" id="234267"/>
    <lineage>
        <taxon>Bacteria</taxon>
        <taxon>Pseudomonadati</taxon>
        <taxon>Acidobacteriota</taxon>
        <taxon>Terriglobia</taxon>
        <taxon>Bryobacterales</taxon>
        <taxon>Solibacteraceae</taxon>
        <taxon>Candidatus Solibacter</taxon>
    </lineage>
</organism>
<accession>Q01R69</accession>
<dbReference type="Gene3D" id="1.50.10.140">
    <property type="match status" value="1"/>
</dbReference>